<feature type="compositionally biased region" description="Pro residues" evidence="1">
    <location>
        <begin position="148"/>
        <end position="167"/>
    </location>
</feature>
<evidence type="ECO:0000313" key="3">
    <source>
        <dbReference type="Proteomes" id="UP001497453"/>
    </source>
</evidence>
<feature type="region of interest" description="Disordered" evidence="1">
    <location>
        <begin position="393"/>
        <end position="455"/>
    </location>
</feature>
<feature type="compositionally biased region" description="Acidic residues" evidence="1">
    <location>
        <begin position="400"/>
        <end position="420"/>
    </location>
</feature>
<proteinExistence type="predicted"/>
<dbReference type="Proteomes" id="UP001497453">
    <property type="component" value="Chromosome 6"/>
</dbReference>
<feature type="compositionally biased region" description="Basic and acidic residues" evidence="1">
    <location>
        <begin position="49"/>
        <end position="60"/>
    </location>
</feature>
<feature type="compositionally biased region" description="Low complexity" evidence="1">
    <location>
        <begin position="220"/>
        <end position="237"/>
    </location>
</feature>
<feature type="compositionally biased region" description="Polar residues" evidence="1">
    <location>
        <begin position="201"/>
        <end position="211"/>
    </location>
</feature>
<sequence>MDRAQLSKLSRPEIQRYARQANIKANLKTIAIIKALLEKYPDGVPPITDAKRKSERKSNKPEPPQRSGDHSGGNDKETVAKDTPTNESHSPRELASNSPPLPTEDVSDTRASNEPSAAPAPVKDTQPEVSKEQPSAVPTLTGPKDHPPSPPAVPVPIPLSPSPPAQPLPRARSKSKGRYAPSPETLIRESIATVQHRQDQNDNVVPTTSGTPRVIRNGGPEPARIAALRPAAAQPGPSRQGAPRAPSFRQFIAGPRPRRQRPTVDHDVLPTEPLATEILATQIVPTEGAPIADLSSRSSDVFKDEPGEETVGPTDGFEVASTAVSRRDLYNDMLAATKLQNTRANFDEAMGELGELQNLVMDRWLRIEKGMGVLATVRTIVEEVFMKQWKTDSRLHDNPDDSGGDEEDYESVYEAEEQAEPELFWLDAEEPELPTRGTKRGREEEGFVPNKRLRS</sequence>
<feature type="region of interest" description="Disordered" evidence="1">
    <location>
        <begin position="36"/>
        <end position="245"/>
    </location>
</feature>
<protein>
    <submittedName>
        <fullName evidence="2">Uncharacterized protein</fullName>
    </submittedName>
</protein>
<evidence type="ECO:0000313" key="2">
    <source>
        <dbReference type="EMBL" id="CAL1711346.1"/>
    </source>
</evidence>
<evidence type="ECO:0000256" key="1">
    <source>
        <dbReference type="SAM" id="MobiDB-lite"/>
    </source>
</evidence>
<accession>A0ABP1DU58</accession>
<gene>
    <name evidence="2" type="ORF">GFSPODELE1_LOCUS8297</name>
</gene>
<dbReference type="EMBL" id="OZ037949">
    <property type="protein sequence ID" value="CAL1711346.1"/>
    <property type="molecule type" value="Genomic_DNA"/>
</dbReference>
<organism evidence="2 3">
    <name type="scientific">Somion occarium</name>
    <dbReference type="NCBI Taxonomy" id="3059160"/>
    <lineage>
        <taxon>Eukaryota</taxon>
        <taxon>Fungi</taxon>
        <taxon>Dikarya</taxon>
        <taxon>Basidiomycota</taxon>
        <taxon>Agaricomycotina</taxon>
        <taxon>Agaricomycetes</taxon>
        <taxon>Polyporales</taxon>
        <taxon>Cerrenaceae</taxon>
        <taxon>Somion</taxon>
    </lineage>
</organism>
<feature type="compositionally biased region" description="Basic and acidic residues" evidence="1">
    <location>
        <begin position="67"/>
        <end position="80"/>
    </location>
</feature>
<reference evidence="3" key="1">
    <citation type="submission" date="2024-04" db="EMBL/GenBank/DDBJ databases">
        <authorList>
            <person name="Shaw F."/>
            <person name="Minotto A."/>
        </authorList>
    </citation>
    <scope>NUCLEOTIDE SEQUENCE [LARGE SCALE GENOMIC DNA]</scope>
</reference>
<keyword evidence="3" id="KW-1185">Reference proteome</keyword>
<name>A0ABP1DU58_9APHY</name>